<dbReference type="InterPro" id="IPR018022">
    <property type="entry name" value="IPT"/>
</dbReference>
<reference evidence="14 15" key="1">
    <citation type="submission" date="2021-12" db="EMBL/GenBank/DDBJ databases">
        <title>Genome sequencing of bacteria with rrn-lacking chromosome and rrn-plasmid.</title>
        <authorList>
            <person name="Anda M."/>
            <person name="Iwasaki W."/>
        </authorList>
    </citation>
    <scope>NUCLEOTIDE SEQUENCE [LARGE SCALE GENOMIC DNA]</scope>
    <source>
        <strain evidence="14 15">NBRC 15940</strain>
    </source>
</reference>
<comment type="similarity">
    <text evidence="3 10 13">Belongs to the IPP transferase family.</text>
</comment>
<evidence type="ECO:0000256" key="4">
    <source>
        <dbReference type="ARBA" id="ARBA00022679"/>
    </source>
</evidence>
<keyword evidence="5 10" id="KW-0819">tRNA processing</keyword>
<dbReference type="GO" id="GO:0006400">
    <property type="term" value="P:tRNA modification"/>
    <property type="evidence" value="ECO:0007669"/>
    <property type="project" value="TreeGrafter"/>
</dbReference>
<evidence type="ECO:0000256" key="9">
    <source>
        <dbReference type="ARBA" id="ARBA00049563"/>
    </source>
</evidence>
<proteinExistence type="inferred from homology"/>
<dbReference type="Gene3D" id="3.40.50.300">
    <property type="entry name" value="P-loop containing nucleotide triphosphate hydrolases"/>
    <property type="match status" value="1"/>
</dbReference>
<feature type="region of interest" description="Interaction with substrate tRNA" evidence="10">
    <location>
        <begin position="160"/>
        <end position="164"/>
    </location>
</feature>
<evidence type="ECO:0000256" key="6">
    <source>
        <dbReference type="ARBA" id="ARBA00022741"/>
    </source>
</evidence>
<protein>
    <recommendedName>
        <fullName evidence="10">tRNA dimethylallyltransferase</fullName>
        <ecNumber evidence="10">2.5.1.75</ecNumber>
    </recommendedName>
    <alternativeName>
        <fullName evidence="10">Dimethylallyl diphosphate:tRNA dimethylallyltransferase</fullName>
        <shortName evidence="10">DMAPP:tRNA dimethylallyltransferase</shortName>
        <shortName evidence="10">DMATase</shortName>
    </alternativeName>
    <alternativeName>
        <fullName evidence="10">Isopentenyl-diphosphate:tRNA isopentenyltransferase</fullName>
        <shortName evidence="10">IPP transferase</shortName>
        <shortName evidence="10">IPPT</shortName>
        <shortName evidence="10">IPTase</shortName>
    </alternativeName>
</protein>
<evidence type="ECO:0000256" key="13">
    <source>
        <dbReference type="RuleBase" id="RU003785"/>
    </source>
</evidence>
<dbReference type="EMBL" id="BQKE01000001">
    <property type="protein sequence ID" value="GJM60356.1"/>
    <property type="molecule type" value="Genomic_DNA"/>
</dbReference>
<comment type="caution">
    <text evidence="14">The sequence shown here is derived from an EMBL/GenBank/DDBJ whole genome shotgun (WGS) entry which is preliminary data.</text>
</comment>
<feature type="binding site" evidence="10">
    <location>
        <begin position="11"/>
        <end position="18"/>
    </location>
    <ligand>
        <name>ATP</name>
        <dbReference type="ChEBI" id="CHEBI:30616"/>
    </ligand>
</feature>
<evidence type="ECO:0000256" key="8">
    <source>
        <dbReference type="ARBA" id="ARBA00022842"/>
    </source>
</evidence>
<comment type="caution">
    <text evidence="10">Lacks conserved residue(s) required for the propagation of feature annotation.</text>
</comment>
<evidence type="ECO:0000256" key="2">
    <source>
        <dbReference type="ARBA" id="ARBA00003213"/>
    </source>
</evidence>
<gene>
    <name evidence="14" type="primary">miaA1</name>
    <name evidence="10" type="synonym">miaA</name>
    <name evidence="14" type="ORF">PEDI_09080</name>
</gene>
<evidence type="ECO:0000313" key="14">
    <source>
        <dbReference type="EMBL" id="GJM60356.1"/>
    </source>
</evidence>
<comment type="cofactor">
    <cofactor evidence="1 10">
        <name>Mg(2+)</name>
        <dbReference type="ChEBI" id="CHEBI:18420"/>
    </cofactor>
</comment>
<dbReference type="HAMAP" id="MF_00185">
    <property type="entry name" value="IPP_trans"/>
    <property type="match status" value="1"/>
</dbReference>
<evidence type="ECO:0000256" key="7">
    <source>
        <dbReference type="ARBA" id="ARBA00022840"/>
    </source>
</evidence>
<dbReference type="NCBIfam" id="TIGR00174">
    <property type="entry name" value="miaA"/>
    <property type="match status" value="1"/>
</dbReference>
<dbReference type="PANTHER" id="PTHR11088">
    <property type="entry name" value="TRNA DIMETHYLALLYLTRANSFERASE"/>
    <property type="match status" value="1"/>
</dbReference>
<accession>A0AAN5AKF1</accession>
<keyword evidence="6 10" id="KW-0547">Nucleotide-binding</keyword>
<evidence type="ECO:0000313" key="15">
    <source>
        <dbReference type="Proteomes" id="UP001310022"/>
    </source>
</evidence>
<comment type="subunit">
    <text evidence="10">Monomer.</text>
</comment>
<dbReference type="InterPro" id="IPR027417">
    <property type="entry name" value="P-loop_NTPase"/>
</dbReference>
<evidence type="ECO:0000256" key="11">
    <source>
        <dbReference type="RuleBase" id="RU003783"/>
    </source>
</evidence>
<keyword evidence="7 10" id="KW-0067">ATP-binding</keyword>
<dbReference type="GO" id="GO:0052381">
    <property type="term" value="F:tRNA dimethylallyltransferase activity"/>
    <property type="evidence" value="ECO:0007669"/>
    <property type="project" value="UniProtKB-UniRule"/>
</dbReference>
<evidence type="ECO:0000256" key="5">
    <source>
        <dbReference type="ARBA" id="ARBA00022694"/>
    </source>
</evidence>
<dbReference type="Gene3D" id="1.10.20.140">
    <property type="match status" value="1"/>
</dbReference>
<evidence type="ECO:0000256" key="10">
    <source>
        <dbReference type="HAMAP-Rule" id="MF_00185"/>
    </source>
</evidence>
<dbReference type="Proteomes" id="UP001310022">
    <property type="component" value="Unassembled WGS sequence"/>
</dbReference>
<dbReference type="PANTHER" id="PTHR11088:SF60">
    <property type="entry name" value="TRNA DIMETHYLALLYLTRANSFERASE"/>
    <property type="match status" value="1"/>
</dbReference>
<sequence>MEDKLLVVIVGPTAVGKTALCVELAKLLETEIISADSRQFFKEMAIGTAKPTKEEMDGVPHHFVDCMSIVEEYSAGHFEIDALAKTRELFQDHEVVIATGGSTLYVSGLCEGFDDMPRTPEELRQQVIADYENKGLAFLVEELQANDPEYASEVDLNNPQRVMRGVEIFRVSGKPMSSFRKNKMDQRPFKILKIGLERDREELYDRINQRMDIMIDQGLFEEAERLLPHKSANALQTVGYKEIYDYMEGQYDREECIRLLKRNSRRYAKRQLTYFKKDEAFHWFHPEQKAEILGLIKSQMK</sequence>
<keyword evidence="15" id="KW-1185">Reference proteome</keyword>
<evidence type="ECO:0000256" key="12">
    <source>
        <dbReference type="RuleBase" id="RU003784"/>
    </source>
</evidence>
<name>A0AAN5AKF1_9BACT</name>
<dbReference type="EC" id="2.5.1.75" evidence="10"/>
<dbReference type="Pfam" id="PF01715">
    <property type="entry name" value="IPPT"/>
    <property type="match status" value="1"/>
</dbReference>
<keyword evidence="4 10" id="KW-0808">Transferase</keyword>
<dbReference type="SUPFAM" id="SSF52540">
    <property type="entry name" value="P-loop containing nucleoside triphosphate hydrolases"/>
    <property type="match status" value="2"/>
</dbReference>
<evidence type="ECO:0000256" key="3">
    <source>
        <dbReference type="ARBA" id="ARBA00005842"/>
    </source>
</evidence>
<feature type="site" description="Interaction with substrate tRNA" evidence="10">
    <location>
        <position position="102"/>
    </location>
</feature>
<organism evidence="14 15">
    <name type="scientific">Persicobacter diffluens</name>
    <dbReference type="NCBI Taxonomy" id="981"/>
    <lineage>
        <taxon>Bacteria</taxon>
        <taxon>Pseudomonadati</taxon>
        <taxon>Bacteroidota</taxon>
        <taxon>Cytophagia</taxon>
        <taxon>Cytophagales</taxon>
        <taxon>Persicobacteraceae</taxon>
        <taxon>Persicobacter</taxon>
    </lineage>
</organism>
<keyword evidence="8 10" id="KW-0460">Magnesium</keyword>
<dbReference type="RefSeq" id="WP_338236130.1">
    <property type="nucleotide sequence ID" value="NZ_BQKE01000001.1"/>
</dbReference>
<comment type="function">
    <text evidence="2 10 12">Catalyzes the transfer of a dimethylallyl group onto the adenine at position 37 in tRNAs that read codons beginning with uridine, leading to the formation of N6-(dimethylallyl)adenosine (i(6)A).</text>
</comment>
<evidence type="ECO:0000256" key="1">
    <source>
        <dbReference type="ARBA" id="ARBA00001946"/>
    </source>
</evidence>
<feature type="site" description="Interaction with substrate tRNA" evidence="10">
    <location>
        <position position="124"/>
    </location>
</feature>
<dbReference type="InterPro" id="IPR039657">
    <property type="entry name" value="Dimethylallyltransferase"/>
</dbReference>
<feature type="binding site" evidence="10">
    <location>
        <begin position="13"/>
        <end position="18"/>
    </location>
    <ligand>
        <name>substrate</name>
    </ligand>
</feature>
<dbReference type="AlphaFoldDB" id="A0AAN5AKF1"/>
<comment type="catalytic activity">
    <reaction evidence="9 10 11">
        <text>adenosine(37) in tRNA + dimethylallyl diphosphate = N(6)-dimethylallyladenosine(37) in tRNA + diphosphate</text>
        <dbReference type="Rhea" id="RHEA:26482"/>
        <dbReference type="Rhea" id="RHEA-COMP:10162"/>
        <dbReference type="Rhea" id="RHEA-COMP:10375"/>
        <dbReference type="ChEBI" id="CHEBI:33019"/>
        <dbReference type="ChEBI" id="CHEBI:57623"/>
        <dbReference type="ChEBI" id="CHEBI:74411"/>
        <dbReference type="ChEBI" id="CHEBI:74415"/>
        <dbReference type="EC" id="2.5.1.75"/>
    </reaction>
</comment>
<dbReference type="GO" id="GO:0005524">
    <property type="term" value="F:ATP binding"/>
    <property type="evidence" value="ECO:0007669"/>
    <property type="project" value="UniProtKB-UniRule"/>
</dbReference>
<feature type="region of interest" description="Interaction with substrate tRNA" evidence="10">
    <location>
        <begin position="36"/>
        <end position="39"/>
    </location>
</feature>